<sequence length="330" mass="36234">MKSLVLKGGVLFIILLSFRIEAQQVYKEKFAHTFSIVARDKSTGEMAVGVQSHWFSVGSIVSWGQSGVGVVATQSFVNPAYGPNGLTLMSEGKSAKEALDLLVAKDEGKDFRQVAFLDVKGNTAAFTGEKCIVSAHHIIGDNYAVQANMMLNDKVVPAMAKAFEEHKDLPLADRVVKVLIAAQEAGGDIRGKQSAALVVVNAKPAKNSWEDKKVNLRVDDHATPLVELQRLLQVHKAYEYMNKGDLAVEAGDMELALAAYGAAEQLFPENLEMKYWKAIALANNKRLDEALPILKQIFDKDENWRELTKRLPKSGLLTVSKTQLDQILAL</sequence>
<dbReference type="Proteomes" id="UP000023541">
    <property type="component" value="Unassembled WGS sequence"/>
</dbReference>
<protein>
    <submittedName>
        <fullName evidence="2">Uncharacterized protein</fullName>
    </submittedName>
</protein>
<dbReference type="InterPro" id="IPR019734">
    <property type="entry name" value="TPR_rpt"/>
</dbReference>
<dbReference type="PANTHER" id="PTHR39328">
    <property type="entry name" value="BLL2871 PROTEIN"/>
    <property type="match status" value="1"/>
</dbReference>
<keyword evidence="3" id="KW-1185">Reference proteome</keyword>
<dbReference type="SUPFAM" id="SSF56235">
    <property type="entry name" value="N-terminal nucleophile aminohydrolases (Ntn hydrolases)"/>
    <property type="match status" value="1"/>
</dbReference>
<dbReference type="Pfam" id="PF13432">
    <property type="entry name" value="TPR_16"/>
    <property type="match status" value="1"/>
</dbReference>
<dbReference type="InterPro" id="IPR029055">
    <property type="entry name" value="Ntn_hydrolases_N"/>
</dbReference>
<gene>
    <name evidence="2" type="ORF">ATO12_24595</name>
</gene>
<dbReference type="EMBL" id="AQRA01000009">
    <property type="protein sequence ID" value="EZH72119.1"/>
    <property type="molecule type" value="Genomic_DNA"/>
</dbReference>
<feature type="repeat" description="TPR" evidence="1">
    <location>
        <begin position="237"/>
        <end position="270"/>
    </location>
</feature>
<keyword evidence="1" id="KW-0802">TPR repeat</keyword>
<dbReference type="InterPro" id="IPR010430">
    <property type="entry name" value="DUF1028"/>
</dbReference>
<dbReference type="AlphaFoldDB" id="A0A023BQC3"/>
<reference evidence="2 3" key="1">
    <citation type="submission" date="2014-04" db="EMBL/GenBank/DDBJ databases">
        <title>Aquimarina sp. 22II-S11-z7 Genome Sequencing.</title>
        <authorList>
            <person name="Lai Q."/>
        </authorList>
    </citation>
    <scope>NUCLEOTIDE SEQUENCE [LARGE SCALE GENOMIC DNA]</scope>
    <source>
        <strain evidence="2 3">22II-S11-z7</strain>
    </source>
</reference>
<dbReference type="InterPro" id="IPR011990">
    <property type="entry name" value="TPR-like_helical_dom_sf"/>
</dbReference>
<organism evidence="2 3">
    <name type="scientific">Aquimarina atlantica</name>
    <dbReference type="NCBI Taxonomy" id="1317122"/>
    <lineage>
        <taxon>Bacteria</taxon>
        <taxon>Pseudomonadati</taxon>
        <taxon>Bacteroidota</taxon>
        <taxon>Flavobacteriia</taxon>
        <taxon>Flavobacteriales</taxon>
        <taxon>Flavobacteriaceae</taxon>
        <taxon>Aquimarina</taxon>
    </lineage>
</organism>
<dbReference type="PROSITE" id="PS50005">
    <property type="entry name" value="TPR"/>
    <property type="match status" value="1"/>
</dbReference>
<dbReference type="RefSeq" id="WP_034245589.1">
    <property type="nucleotide sequence ID" value="NZ_AQRA01000009.1"/>
</dbReference>
<dbReference type="Gene3D" id="3.60.20.10">
    <property type="entry name" value="Glutamine Phosphoribosylpyrophosphate, subunit 1, domain 1"/>
    <property type="match status" value="1"/>
</dbReference>
<dbReference type="OrthoDB" id="9790012at2"/>
<dbReference type="SUPFAM" id="SSF48452">
    <property type="entry name" value="TPR-like"/>
    <property type="match status" value="1"/>
</dbReference>
<dbReference type="Pfam" id="PF06267">
    <property type="entry name" value="DUF1028"/>
    <property type="match status" value="1"/>
</dbReference>
<dbReference type="eggNOG" id="COG3342">
    <property type="taxonomic scope" value="Bacteria"/>
</dbReference>
<dbReference type="STRING" id="1317122.ATO12_24595"/>
<evidence type="ECO:0000313" key="2">
    <source>
        <dbReference type="EMBL" id="EZH72119.1"/>
    </source>
</evidence>
<evidence type="ECO:0000256" key="1">
    <source>
        <dbReference type="PROSITE-ProRule" id="PRU00339"/>
    </source>
</evidence>
<accession>A0A023BQC3</accession>
<name>A0A023BQC3_9FLAO</name>
<dbReference type="PANTHER" id="PTHR39328:SF1">
    <property type="entry name" value="BLL2871 PROTEIN"/>
    <property type="match status" value="1"/>
</dbReference>
<proteinExistence type="predicted"/>
<evidence type="ECO:0000313" key="3">
    <source>
        <dbReference type="Proteomes" id="UP000023541"/>
    </source>
</evidence>
<comment type="caution">
    <text evidence="2">The sequence shown here is derived from an EMBL/GenBank/DDBJ whole genome shotgun (WGS) entry which is preliminary data.</text>
</comment>